<keyword evidence="7 9" id="KW-0811">Translocation</keyword>
<protein>
    <recommendedName>
        <fullName evidence="9">Protein-export membrane protein SecF</fullName>
    </recommendedName>
</protein>
<feature type="transmembrane region" description="Helical" evidence="9">
    <location>
        <begin position="179"/>
        <end position="201"/>
    </location>
</feature>
<keyword evidence="12" id="KW-1185">Reference proteome</keyword>
<feature type="transmembrane region" description="Helical" evidence="9">
    <location>
        <begin position="271"/>
        <end position="290"/>
    </location>
</feature>
<evidence type="ECO:0000256" key="6">
    <source>
        <dbReference type="ARBA" id="ARBA00022989"/>
    </source>
</evidence>
<dbReference type="HAMAP" id="MF_01464_B">
    <property type="entry name" value="SecF_B"/>
    <property type="match status" value="1"/>
</dbReference>
<evidence type="ECO:0000256" key="9">
    <source>
        <dbReference type="HAMAP-Rule" id="MF_01464"/>
    </source>
</evidence>
<comment type="similarity">
    <text evidence="9">Belongs to the SecD/SecF family. SecF subfamily.</text>
</comment>
<keyword evidence="8 9" id="KW-0472">Membrane</keyword>
<keyword evidence="3 9" id="KW-1003">Cell membrane</keyword>
<dbReference type="EMBL" id="JAYGHX010000002">
    <property type="protein sequence ID" value="MEA5390488.1"/>
    <property type="molecule type" value="Genomic_DNA"/>
</dbReference>
<dbReference type="InterPro" id="IPR048634">
    <property type="entry name" value="SecD_SecF_C"/>
</dbReference>
<evidence type="ECO:0000256" key="5">
    <source>
        <dbReference type="ARBA" id="ARBA00022927"/>
    </source>
</evidence>
<reference evidence="11 12" key="1">
    <citation type="submission" date="2023-12" db="EMBL/GenBank/DDBJ databases">
        <title>Baltic Sea Cyanobacteria.</title>
        <authorList>
            <person name="Delbaje E."/>
            <person name="Fewer D.P."/>
            <person name="Shishido T.K."/>
        </authorList>
    </citation>
    <scope>NUCLEOTIDE SEQUENCE [LARGE SCALE GENOMIC DNA]</scope>
    <source>
        <strain evidence="11 12">UHCC 0139</strain>
    </source>
</reference>
<evidence type="ECO:0000256" key="7">
    <source>
        <dbReference type="ARBA" id="ARBA00023010"/>
    </source>
</evidence>
<comment type="caution">
    <text evidence="9">Lacks conserved residue(s) required for the propagation of feature annotation.</text>
</comment>
<keyword evidence="4 9" id="KW-0812">Transmembrane</keyword>
<dbReference type="Pfam" id="PF02355">
    <property type="entry name" value="SecD_SecF_C"/>
    <property type="match status" value="1"/>
</dbReference>
<keyword evidence="6 9" id="KW-1133">Transmembrane helix</keyword>
<feature type="transmembrane region" description="Helical" evidence="9">
    <location>
        <begin position="153"/>
        <end position="172"/>
    </location>
</feature>
<evidence type="ECO:0000313" key="12">
    <source>
        <dbReference type="Proteomes" id="UP001304461"/>
    </source>
</evidence>
<evidence type="ECO:0000259" key="10">
    <source>
        <dbReference type="Pfam" id="PF02355"/>
    </source>
</evidence>
<keyword evidence="5 9" id="KW-0653">Protein transport</keyword>
<dbReference type="RefSeq" id="WP_323304587.1">
    <property type="nucleotide sequence ID" value="NZ_JAYGHX010000002.1"/>
</dbReference>
<comment type="subcellular location">
    <subcellularLocation>
        <location evidence="1 9">Cell membrane</location>
        <topology evidence="1 9">Multi-pass membrane protein</topology>
    </subcellularLocation>
</comment>
<feature type="transmembrane region" description="Helical" evidence="9">
    <location>
        <begin position="296"/>
        <end position="314"/>
    </location>
</feature>
<dbReference type="Pfam" id="PF07549">
    <property type="entry name" value="Sec_GG"/>
    <property type="match status" value="1"/>
</dbReference>
<proteinExistence type="inferred from homology"/>
<accession>A0ABU5RRV9</accession>
<comment type="caution">
    <text evidence="11">The sequence shown here is derived from an EMBL/GenBank/DDBJ whole genome shotgun (WGS) entry which is preliminary data.</text>
</comment>
<dbReference type="PANTHER" id="PTHR30081:SF8">
    <property type="entry name" value="PROTEIN TRANSLOCASE SUBUNIT SECF"/>
    <property type="match status" value="1"/>
</dbReference>
<keyword evidence="2 9" id="KW-0813">Transport</keyword>
<evidence type="ECO:0000256" key="1">
    <source>
        <dbReference type="ARBA" id="ARBA00004651"/>
    </source>
</evidence>
<evidence type="ECO:0000256" key="8">
    <source>
        <dbReference type="ARBA" id="ARBA00023136"/>
    </source>
</evidence>
<sequence length="317" mass="33773">MTSVPSPRFRINRHRRLAWLGSGLACGLSLLGLALCWLNPAIGAPLRPGLDFTGGTQVQVERDCAPCRPVTPEQVRQGLANLTLPAPEGERPPSLGSASVQVLDGGRSLLLRLPALEAEQSTALVDDLATRYGPLRSTGTSVNTIGPTLGSRLLRGSLISLLVSFVGISVFISFRYSGIFAVLALLCLAHDVLITCGLFAWLGLLQGIEVDSLFAVSLITIAGYSVNDTVVVYDRIREQRRTLGELPLADQVDVAVDATLTRSLYTSFTTLLPLVALIFFGGSTLFWFAVALTVGIAVGSWSSIGLAPTLLPVFSKR</sequence>
<evidence type="ECO:0000313" key="11">
    <source>
        <dbReference type="EMBL" id="MEA5390488.1"/>
    </source>
</evidence>
<dbReference type="InterPro" id="IPR022646">
    <property type="entry name" value="SecD/SecF_CS"/>
</dbReference>
<evidence type="ECO:0000256" key="4">
    <source>
        <dbReference type="ARBA" id="ARBA00022692"/>
    </source>
</evidence>
<feature type="domain" description="Protein export membrane protein SecD/SecF C-terminal" evidence="10">
    <location>
        <begin position="138"/>
        <end position="314"/>
    </location>
</feature>
<dbReference type="InterPro" id="IPR022645">
    <property type="entry name" value="SecD/SecF_bac"/>
</dbReference>
<feature type="transmembrane region" description="Helical" evidence="9">
    <location>
        <begin position="213"/>
        <end position="233"/>
    </location>
</feature>
<evidence type="ECO:0000256" key="2">
    <source>
        <dbReference type="ARBA" id="ARBA00022448"/>
    </source>
</evidence>
<organism evidence="11 12">
    <name type="scientific">Cyanobium gracile UHCC 0139</name>
    <dbReference type="NCBI Taxonomy" id="3110308"/>
    <lineage>
        <taxon>Bacteria</taxon>
        <taxon>Bacillati</taxon>
        <taxon>Cyanobacteriota</taxon>
        <taxon>Cyanophyceae</taxon>
        <taxon>Synechococcales</taxon>
        <taxon>Prochlorococcaceae</taxon>
        <taxon>Cyanobium</taxon>
    </lineage>
</organism>
<evidence type="ECO:0000256" key="3">
    <source>
        <dbReference type="ARBA" id="ARBA00022475"/>
    </source>
</evidence>
<dbReference type="InterPro" id="IPR022813">
    <property type="entry name" value="SecD/SecF_arch_bac"/>
</dbReference>
<dbReference type="Gene3D" id="1.20.1640.10">
    <property type="entry name" value="Multidrug efflux transporter AcrB transmembrane domain"/>
    <property type="match status" value="1"/>
</dbReference>
<comment type="function">
    <text evidence="9">Part of the Sec protein translocase complex. Interacts with the SecYEG preprotein conducting channel. SecDF uses the proton motive force (PMF) to complete protein translocation after the ATP-dependent function of SecA.</text>
</comment>
<dbReference type="PRINTS" id="PR01755">
    <property type="entry name" value="SECFTRNLCASE"/>
</dbReference>
<dbReference type="Proteomes" id="UP001304461">
    <property type="component" value="Unassembled WGS sequence"/>
</dbReference>
<comment type="function">
    <text evidence="9">Probably participates in protein translocation into and across both the cytoplasmic and thylakoid membranes in cyanobacterial cells.</text>
</comment>
<name>A0ABU5RRV9_9CYAN</name>
<dbReference type="NCBIfam" id="TIGR00966">
    <property type="entry name" value="transloc_SecF"/>
    <property type="match status" value="1"/>
</dbReference>
<comment type="subunit">
    <text evidence="9">Forms a complex with SecD. Part of the essential Sec protein translocation apparatus which comprises SecA, SecYEG and auxiliary proteins SecDF. Other proteins may also be involved.</text>
</comment>
<gene>
    <name evidence="9 11" type="primary">secF</name>
    <name evidence="11" type="ORF">VB738_04345</name>
</gene>
<dbReference type="InterPro" id="IPR005665">
    <property type="entry name" value="SecF_bac"/>
</dbReference>
<dbReference type="SUPFAM" id="SSF82866">
    <property type="entry name" value="Multidrug efflux transporter AcrB transmembrane domain"/>
    <property type="match status" value="1"/>
</dbReference>
<dbReference type="PANTHER" id="PTHR30081">
    <property type="entry name" value="PROTEIN-EXPORT MEMBRANE PROTEIN SEC"/>
    <property type="match status" value="1"/>
</dbReference>